<dbReference type="Gene3D" id="6.10.250.3150">
    <property type="match status" value="1"/>
</dbReference>
<keyword evidence="9" id="KW-1185">Reference proteome</keyword>
<evidence type="ECO:0000259" key="7">
    <source>
        <dbReference type="PROSITE" id="PS51935"/>
    </source>
</evidence>
<dbReference type="InterPro" id="IPR038765">
    <property type="entry name" value="Papain-like_cys_pep_sf"/>
</dbReference>
<dbReference type="GO" id="GO:0006508">
    <property type="term" value="P:proteolysis"/>
    <property type="evidence" value="ECO:0007669"/>
    <property type="project" value="UniProtKB-KW"/>
</dbReference>
<dbReference type="InterPro" id="IPR051202">
    <property type="entry name" value="Peptidase_C40"/>
</dbReference>
<proteinExistence type="inferred from homology"/>
<feature type="coiled-coil region" evidence="5">
    <location>
        <begin position="136"/>
        <end position="170"/>
    </location>
</feature>
<keyword evidence="2" id="KW-0645">Protease</keyword>
<comment type="caution">
    <text evidence="8">The sequence shown here is derived from an EMBL/GenBank/DDBJ whole genome shotgun (WGS) entry which is preliminary data.</text>
</comment>
<evidence type="ECO:0000256" key="6">
    <source>
        <dbReference type="SAM" id="MobiDB-lite"/>
    </source>
</evidence>
<feature type="domain" description="NlpC/P60" evidence="7">
    <location>
        <begin position="194"/>
        <end position="311"/>
    </location>
</feature>
<dbReference type="Pfam" id="PF00877">
    <property type="entry name" value="NLPC_P60"/>
    <property type="match status" value="1"/>
</dbReference>
<evidence type="ECO:0000256" key="4">
    <source>
        <dbReference type="ARBA" id="ARBA00022807"/>
    </source>
</evidence>
<keyword evidence="5" id="KW-0175">Coiled coil</keyword>
<dbReference type="EMBL" id="WBMT01000020">
    <property type="protein sequence ID" value="KAB2343115.1"/>
    <property type="molecule type" value="Genomic_DNA"/>
</dbReference>
<organism evidence="8 9">
    <name type="scientific">Actinomadura rudentiformis</name>
    <dbReference type="NCBI Taxonomy" id="359158"/>
    <lineage>
        <taxon>Bacteria</taxon>
        <taxon>Bacillati</taxon>
        <taxon>Actinomycetota</taxon>
        <taxon>Actinomycetes</taxon>
        <taxon>Streptosporangiales</taxon>
        <taxon>Thermomonosporaceae</taxon>
        <taxon>Actinomadura</taxon>
    </lineage>
</organism>
<protein>
    <recommendedName>
        <fullName evidence="7">NlpC/P60 domain-containing protein</fullName>
    </recommendedName>
</protein>
<dbReference type="PROSITE" id="PS51935">
    <property type="entry name" value="NLPC_P60"/>
    <property type="match status" value="1"/>
</dbReference>
<dbReference type="OrthoDB" id="3209655at2"/>
<feature type="region of interest" description="Disordered" evidence="6">
    <location>
        <begin position="172"/>
        <end position="191"/>
    </location>
</feature>
<dbReference type="AlphaFoldDB" id="A0A6H9YNW3"/>
<evidence type="ECO:0000313" key="9">
    <source>
        <dbReference type="Proteomes" id="UP000468735"/>
    </source>
</evidence>
<keyword evidence="4" id="KW-0788">Thiol protease</keyword>
<dbReference type="Gene3D" id="3.90.1720.10">
    <property type="entry name" value="endopeptidase domain like (from Nostoc punctiforme)"/>
    <property type="match status" value="1"/>
</dbReference>
<accession>A0A6H9YNW3</accession>
<name>A0A6H9YNW3_9ACTN</name>
<dbReference type="InterPro" id="IPR000064">
    <property type="entry name" value="NLP_P60_dom"/>
</dbReference>
<dbReference type="PANTHER" id="PTHR47053:SF1">
    <property type="entry name" value="MUREIN DD-ENDOPEPTIDASE MEPH-RELATED"/>
    <property type="match status" value="1"/>
</dbReference>
<dbReference type="Proteomes" id="UP000468735">
    <property type="component" value="Unassembled WGS sequence"/>
</dbReference>
<sequence>MALPVALPATTAHAEPKPSVSQVRKKLEKLNEQVEQLVEKYNQVSEDLKRAKKKLQATQKTSRDEELAFETLRNKVAQMAATAYKNGETGDVAGFISSDDPQAILDQSAVFSHLSRNRNSEVGQFLAATQRVRREKAQAQSAYDEVAAKAKDLKKQKATVDKSIKEQQKLLKKLGVKPDKPSSGGGGTYKGPASGSARVALNFAYSKLGTPYVYGGTGPNGYDCSGLTMRAWEAAGVNITRTTNSQYAATKRIAKSDLQPGDLVFFRNLGHVGLYVGNGKMLHAPRTGRNVEIVSITSGYYLSTYYGATRP</sequence>
<keyword evidence="3" id="KW-0378">Hydrolase</keyword>
<evidence type="ECO:0000256" key="3">
    <source>
        <dbReference type="ARBA" id="ARBA00022801"/>
    </source>
</evidence>
<evidence type="ECO:0000256" key="2">
    <source>
        <dbReference type="ARBA" id="ARBA00022670"/>
    </source>
</evidence>
<evidence type="ECO:0000256" key="1">
    <source>
        <dbReference type="ARBA" id="ARBA00007074"/>
    </source>
</evidence>
<feature type="region of interest" description="Disordered" evidence="6">
    <location>
        <begin position="1"/>
        <end position="24"/>
    </location>
</feature>
<evidence type="ECO:0000256" key="5">
    <source>
        <dbReference type="SAM" id="Coils"/>
    </source>
</evidence>
<comment type="similarity">
    <text evidence="1">Belongs to the peptidase C40 family.</text>
</comment>
<evidence type="ECO:0000313" key="8">
    <source>
        <dbReference type="EMBL" id="KAB2343115.1"/>
    </source>
</evidence>
<gene>
    <name evidence="8" type="ORF">F8566_35750</name>
</gene>
<dbReference type="GO" id="GO:0008234">
    <property type="term" value="F:cysteine-type peptidase activity"/>
    <property type="evidence" value="ECO:0007669"/>
    <property type="project" value="UniProtKB-KW"/>
</dbReference>
<reference evidence="8 9" key="1">
    <citation type="submission" date="2019-09" db="EMBL/GenBank/DDBJ databases">
        <title>Actinomadura physcomitrii sp. nov., a novel actinomycete isolated from moss [Physcomitrium sphaericum (Ludw) Fuernr].</title>
        <authorList>
            <person name="Zhuang X."/>
            <person name="Liu C."/>
        </authorList>
    </citation>
    <scope>NUCLEOTIDE SEQUENCE [LARGE SCALE GENOMIC DNA]</scope>
    <source>
        <strain evidence="8 9">HMC1</strain>
    </source>
</reference>
<dbReference type="SUPFAM" id="SSF54001">
    <property type="entry name" value="Cysteine proteinases"/>
    <property type="match status" value="1"/>
</dbReference>
<dbReference type="PANTHER" id="PTHR47053">
    <property type="entry name" value="MUREIN DD-ENDOPEPTIDASE MEPH-RELATED"/>
    <property type="match status" value="1"/>
</dbReference>